<dbReference type="SUPFAM" id="SSF48334">
    <property type="entry name" value="DNA repair protein MutS, domain III"/>
    <property type="match status" value="1"/>
</dbReference>
<dbReference type="EMBL" id="SNRY01000015">
    <property type="protein sequence ID" value="KAA6351379.1"/>
    <property type="molecule type" value="Genomic_DNA"/>
</dbReference>
<feature type="transmembrane region" description="Helical" evidence="4">
    <location>
        <begin position="34"/>
        <end position="54"/>
    </location>
</feature>
<dbReference type="GO" id="GO:0005829">
    <property type="term" value="C:cytosol"/>
    <property type="evidence" value="ECO:0007669"/>
    <property type="project" value="TreeGrafter"/>
</dbReference>
<dbReference type="SMART" id="SM00534">
    <property type="entry name" value="MUTSac"/>
    <property type="match status" value="1"/>
</dbReference>
<keyword evidence="1" id="KW-0547">Nucleotide-binding</keyword>
<protein>
    <submittedName>
        <fullName evidence="6">DNA mismatch repair protein MutS</fullName>
    </submittedName>
</protein>
<keyword evidence="4" id="KW-0812">Transmembrane</keyword>
<dbReference type="Gene3D" id="3.40.50.300">
    <property type="entry name" value="P-loop containing nucleotide triphosphate hydrolases"/>
    <property type="match status" value="1"/>
</dbReference>
<gene>
    <name evidence="6" type="ORF">EZS27_001342</name>
</gene>
<evidence type="ECO:0000313" key="6">
    <source>
        <dbReference type="EMBL" id="KAA6351379.1"/>
    </source>
</evidence>
<dbReference type="InterPro" id="IPR000432">
    <property type="entry name" value="DNA_mismatch_repair_MutS_C"/>
</dbReference>
<dbReference type="GO" id="GO:0030983">
    <property type="term" value="F:mismatched DNA binding"/>
    <property type="evidence" value="ECO:0007669"/>
    <property type="project" value="InterPro"/>
</dbReference>
<dbReference type="FunFam" id="3.40.50.300:FF:001552">
    <property type="entry name" value="Mismatch repair ATPase (MutS family)"/>
    <property type="match status" value="1"/>
</dbReference>
<feature type="domain" description="DNA mismatch repair proteins mutS family" evidence="5">
    <location>
        <begin position="430"/>
        <end position="606"/>
    </location>
</feature>
<keyword evidence="3" id="KW-0238">DNA-binding</keyword>
<evidence type="ECO:0000259" key="5">
    <source>
        <dbReference type="SMART" id="SM00534"/>
    </source>
</evidence>
<dbReference type="AlphaFoldDB" id="A0A5J4SYS7"/>
<dbReference type="GO" id="GO:0005524">
    <property type="term" value="F:ATP binding"/>
    <property type="evidence" value="ECO:0007669"/>
    <property type="project" value="UniProtKB-KW"/>
</dbReference>
<dbReference type="InterPro" id="IPR045076">
    <property type="entry name" value="MutS"/>
</dbReference>
<sequence length="608" mass="69543">MRNFYHKTLDEVISLYHQIINETRQELNKASRRIYRIGIMRLIVFAAGIAGIIYFHNENYIFIAGIAACVFIPFLVLVKRHNRLFYRKEYLEKKIEINEWELKAIDYDTSAFESGEEFINPTHPYSYDLDLFGNHSLFQYINRTSTLTGKVCLANWFNTPLNRKNDIENRQEAVRELAPELTVRQDFRITGLLYKGKVTDEKEITDWAESPVFFKRNSVYRILPVLITAINALLIALAAIGMVSFNVPGIAFVAFALSSFFFTKRITKIQALYGKKLQILTTYANLICIIEGMKPQSELLKQIKALLAGDEKQMASKAINRLFALMNALDQRNNVFVAFILNGLFFRELYQVMKIEAWKENQAANLPRWLEAVGKMDALCSLATYTYNHPDYMYPQVTTVSFQMRARAMGHPLIHREKCVCNDIDMQKRSFFLLVTGANMAGKSTYLRTVAVNYLLACMGAPVCATQMEFYPAKLITGLRTSDSLNNNESYFFAELKRLKLIVDELKAGEELFVILDEILKGTNSTDKQTGSFALIKQLVSLHTNGIIATHDLQLGTLADTFPDNIRNHCFEAEMNPNELVFSYLLKKGIAQNMNACFLMKKMGIGDF</sequence>
<dbReference type="Gene3D" id="1.10.1420.10">
    <property type="match status" value="1"/>
</dbReference>
<keyword evidence="4" id="KW-0472">Membrane</keyword>
<evidence type="ECO:0000256" key="3">
    <source>
        <dbReference type="ARBA" id="ARBA00023125"/>
    </source>
</evidence>
<feature type="transmembrane region" description="Helical" evidence="4">
    <location>
        <begin position="60"/>
        <end position="78"/>
    </location>
</feature>
<keyword evidence="4" id="KW-1133">Transmembrane helix</keyword>
<evidence type="ECO:0000256" key="4">
    <source>
        <dbReference type="SAM" id="Phobius"/>
    </source>
</evidence>
<dbReference type="PANTHER" id="PTHR11361:SF99">
    <property type="entry name" value="DNA MISMATCH REPAIR PROTEIN"/>
    <property type="match status" value="1"/>
</dbReference>
<keyword evidence="2" id="KW-0067">ATP-binding</keyword>
<dbReference type="SUPFAM" id="SSF52540">
    <property type="entry name" value="P-loop containing nucleoside triphosphate hydrolases"/>
    <property type="match status" value="1"/>
</dbReference>
<organism evidence="6">
    <name type="scientific">termite gut metagenome</name>
    <dbReference type="NCBI Taxonomy" id="433724"/>
    <lineage>
        <taxon>unclassified sequences</taxon>
        <taxon>metagenomes</taxon>
        <taxon>organismal metagenomes</taxon>
    </lineage>
</organism>
<dbReference type="InterPro" id="IPR027417">
    <property type="entry name" value="P-loop_NTPase"/>
</dbReference>
<dbReference type="CDD" id="cd03283">
    <property type="entry name" value="ABC_MutS-like"/>
    <property type="match status" value="1"/>
</dbReference>
<feature type="transmembrane region" description="Helical" evidence="4">
    <location>
        <begin position="249"/>
        <end position="267"/>
    </location>
</feature>
<evidence type="ECO:0000256" key="2">
    <source>
        <dbReference type="ARBA" id="ARBA00022840"/>
    </source>
</evidence>
<dbReference type="PANTHER" id="PTHR11361">
    <property type="entry name" value="DNA MISMATCH REPAIR PROTEIN MUTS FAMILY MEMBER"/>
    <property type="match status" value="1"/>
</dbReference>
<reference evidence="6" key="1">
    <citation type="submission" date="2019-03" db="EMBL/GenBank/DDBJ databases">
        <title>Single cell metagenomics reveals metabolic interactions within the superorganism composed of flagellate Streblomastix strix and complex community of Bacteroidetes bacteria on its surface.</title>
        <authorList>
            <person name="Treitli S.C."/>
            <person name="Kolisko M."/>
            <person name="Husnik F."/>
            <person name="Keeling P."/>
            <person name="Hampl V."/>
        </authorList>
    </citation>
    <scope>NUCLEOTIDE SEQUENCE</scope>
    <source>
        <strain evidence="6">STM</strain>
    </source>
</reference>
<dbReference type="InterPro" id="IPR007696">
    <property type="entry name" value="DNA_mismatch_repair_MutS_core"/>
</dbReference>
<dbReference type="GO" id="GO:0140664">
    <property type="term" value="F:ATP-dependent DNA damage sensor activity"/>
    <property type="evidence" value="ECO:0007669"/>
    <property type="project" value="InterPro"/>
</dbReference>
<proteinExistence type="predicted"/>
<dbReference type="Pfam" id="PF05192">
    <property type="entry name" value="MutS_III"/>
    <property type="match status" value="1"/>
</dbReference>
<comment type="caution">
    <text evidence="6">The sequence shown here is derived from an EMBL/GenBank/DDBJ whole genome shotgun (WGS) entry which is preliminary data.</text>
</comment>
<accession>A0A5J4SYS7</accession>
<dbReference type="Pfam" id="PF00488">
    <property type="entry name" value="MutS_V"/>
    <property type="match status" value="1"/>
</dbReference>
<feature type="transmembrane region" description="Helical" evidence="4">
    <location>
        <begin position="222"/>
        <end position="243"/>
    </location>
</feature>
<name>A0A5J4SYS7_9ZZZZ</name>
<evidence type="ECO:0000256" key="1">
    <source>
        <dbReference type="ARBA" id="ARBA00022741"/>
    </source>
</evidence>
<dbReference type="GO" id="GO:0006298">
    <property type="term" value="P:mismatch repair"/>
    <property type="evidence" value="ECO:0007669"/>
    <property type="project" value="InterPro"/>
</dbReference>
<dbReference type="InterPro" id="IPR036187">
    <property type="entry name" value="DNA_mismatch_repair_MutS_sf"/>
</dbReference>